<dbReference type="EMBL" id="JAMZMK010005949">
    <property type="protein sequence ID" value="KAI7751243.1"/>
    <property type="molecule type" value="Genomic_DNA"/>
</dbReference>
<reference evidence="1" key="1">
    <citation type="submission" date="2022-06" db="EMBL/GenBank/DDBJ databases">
        <title>Uncovering the hologenomic basis of an extraordinary plant invasion.</title>
        <authorList>
            <person name="Bieker V.C."/>
            <person name="Martin M.D."/>
            <person name="Gilbert T."/>
            <person name="Hodgins K."/>
            <person name="Battlay P."/>
            <person name="Petersen B."/>
            <person name="Wilson J."/>
        </authorList>
    </citation>
    <scope>NUCLEOTIDE SEQUENCE</scope>
    <source>
        <strain evidence="1">AA19_3_7</strain>
        <tissue evidence="1">Leaf</tissue>
    </source>
</reference>
<evidence type="ECO:0000313" key="1">
    <source>
        <dbReference type="EMBL" id="KAI7751243.1"/>
    </source>
</evidence>
<dbReference type="AlphaFoldDB" id="A0AAD5GTE3"/>
<comment type="caution">
    <text evidence="1">The sequence shown here is derived from an EMBL/GenBank/DDBJ whole genome shotgun (WGS) entry which is preliminary data.</text>
</comment>
<proteinExistence type="predicted"/>
<accession>A0AAD5GTE3</accession>
<dbReference type="Proteomes" id="UP001206925">
    <property type="component" value="Unassembled WGS sequence"/>
</dbReference>
<keyword evidence="2" id="KW-1185">Reference proteome</keyword>
<name>A0AAD5GTE3_AMBAR</name>
<evidence type="ECO:0000313" key="2">
    <source>
        <dbReference type="Proteomes" id="UP001206925"/>
    </source>
</evidence>
<organism evidence="1 2">
    <name type="scientific">Ambrosia artemisiifolia</name>
    <name type="common">Common ragweed</name>
    <dbReference type="NCBI Taxonomy" id="4212"/>
    <lineage>
        <taxon>Eukaryota</taxon>
        <taxon>Viridiplantae</taxon>
        <taxon>Streptophyta</taxon>
        <taxon>Embryophyta</taxon>
        <taxon>Tracheophyta</taxon>
        <taxon>Spermatophyta</taxon>
        <taxon>Magnoliopsida</taxon>
        <taxon>eudicotyledons</taxon>
        <taxon>Gunneridae</taxon>
        <taxon>Pentapetalae</taxon>
        <taxon>asterids</taxon>
        <taxon>campanulids</taxon>
        <taxon>Asterales</taxon>
        <taxon>Asteraceae</taxon>
        <taxon>Asteroideae</taxon>
        <taxon>Heliantheae alliance</taxon>
        <taxon>Heliantheae</taxon>
        <taxon>Ambrosia</taxon>
    </lineage>
</organism>
<protein>
    <submittedName>
        <fullName evidence="1">Uncharacterized protein</fullName>
    </submittedName>
</protein>
<gene>
    <name evidence="1" type="ORF">M8C21_021312</name>
</gene>
<sequence length="95" mass="11151">MTVVFSRFDGAVDSGLLRRRSRCFRFLTAHMLSDHRPMMVVGIYFALRHWMQEYDLILRVVDLKNMLSGQDSSESYFLNMIMKNEIPAAKRGVIY</sequence>